<evidence type="ECO:0000313" key="3">
    <source>
        <dbReference type="EMBL" id="APT32478.1"/>
    </source>
</evidence>
<evidence type="ECO:0000256" key="2">
    <source>
        <dbReference type="SAM" id="SignalP"/>
    </source>
</evidence>
<dbReference type="KEGG" id="mphy:MCBMB27_03187"/>
<evidence type="ECO:0000313" key="6">
    <source>
        <dbReference type="Proteomes" id="UP000199140"/>
    </source>
</evidence>
<accession>A0AAE8HP21</accession>
<gene>
    <name evidence="3" type="ORF">MCBMB27_03187</name>
    <name evidence="4" type="ORF">SAMN05192567_103188</name>
</gene>
<dbReference type="GeneID" id="96606068"/>
<feature type="signal peptide" evidence="2">
    <location>
        <begin position="1"/>
        <end position="21"/>
    </location>
</feature>
<dbReference type="Proteomes" id="UP000199140">
    <property type="component" value="Unassembled WGS sequence"/>
</dbReference>
<evidence type="ECO:0000313" key="5">
    <source>
        <dbReference type="Proteomes" id="UP000185487"/>
    </source>
</evidence>
<dbReference type="EMBL" id="CP015367">
    <property type="protein sequence ID" value="APT32478.1"/>
    <property type="molecule type" value="Genomic_DNA"/>
</dbReference>
<dbReference type="RefSeq" id="WP_043351171.1">
    <property type="nucleotide sequence ID" value="NZ_CP015367.1"/>
</dbReference>
<protein>
    <submittedName>
        <fullName evidence="4">Uncharacterized protein</fullName>
    </submittedName>
</protein>
<reference evidence="4 6" key="2">
    <citation type="submission" date="2016-10" db="EMBL/GenBank/DDBJ databases">
        <authorList>
            <person name="Varghese N."/>
            <person name="Submissions S."/>
        </authorList>
    </citation>
    <scope>NUCLEOTIDE SEQUENCE [LARGE SCALE GENOMIC DNA]</scope>
    <source>
        <strain evidence="4 6">CBMB27</strain>
    </source>
</reference>
<dbReference type="EMBL" id="FOPK01000003">
    <property type="protein sequence ID" value="SFG43581.1"/>
    <property type="molecule type" value="Genomic_DNA"/>
</dbReference>
<name>A0AAE8HP21_9HYPH</name>
<organism evidence="4 6">
    <name type="scientific">Methylobacterium phyllosphaerae</name>
    <dbReference type="NCBI Taxonomy" id="418223"/>
    <lineage>
        <taxon>Bacteria</taxon>
        <taxon>Pseudomonadati</taxon>
        <taxon>Pseudomonadota</taxon>
        <taxon>Alphaproteobacteria</taxon>
        <taxon>Hyphomicrobiales</taxon>
        <taxon>Methylobacteriaceae</taxon>
        <taxon>Methylobacterium</taxon>
    </lineage>
</organism>
<reference evidence="3 5" key="1">
    <citation type="submission" date="2016-04" db="EMBL/GenBank/DDBJ databases">
        <title>Complete genome sequencing and analysis of CBMB27, Methylobacterium phyllosphaerae isolated from leaf tissues of rice (Oryza sativa L.).</title>
        <authorList>
            <person name="Lee Y."/>
            <person name="Hwangbo K."/>
            <person name="Chung H."/>
            <person name="Yoo J."/>
            <person name="Kim K.Y."/>
            <person name="Sa T.M."/>
            <person name="Um Y."/>
            <person name="Madhaiyan M."/>
        </authorList>
    </citation>
    <scope>NUCLEOTIDE SEQUENCE [LARGE SCALE GENOMIC DNA]</scope>
    <source>
        <strain evidence="3 5">CBMB27</strain>
    </source>
</reference>
<dbReference type="AlphaFoldDB" id="A0AAE8HP21"/>
<evidence type="ECO:0000313" key="4">
    <source>
        <dbReference type="EMBL" id="SFG43581.1"/>
    </source>
</evidence>
<feature type="chain" id="PRO_5042235549" evidence="2">
    <location>
        <begin position="22"/>
        <end position="105"/>
    </location>
</feature>
<sequence length="105" mass="10576">MRPLALRIALALAVVTGPAAAQPLSAGTADPGCGGDAFSSAEVVEHRPPRRGPLVAVPDTLCADVAPQPGTPTTQIDIFPMITPQIGPGGGGIPYEGGPSRPYRP</sequence>
<keyword evidence="2" id="KW-0732">Signal</keyword>
<keyword evidence="5" id="KW-1185">Reference proteome</keyword>
<proteinExistence type="predicted"/>
<feature type="region of interest" description="Disordered" evidence="1">
    <location>
        <begin position="81"/>
        <end position="105"/>
    </location>
</feature>
<dbReference type="Proteomes" id="UP000185487">
    <property type="component" value="Chromosome"/>
</dbReference>
<evidence type="ECO:0000256" key="1">
    <source>
        <dbReference type="SAM" id="MobiDB-lite"/>
    </source>
</evidence>